<dbReference type="GO" id="GO:0003677">
    <property type="term" value="F:DNA binding"/>
    <property type="evidence" value="ECO:0007669"/>
    <property type="project" value="UniProtKB-KW"/>
</dbReference>
<dbReference type="PROSITE" id="PS00092">
    <property type="entry name" value="N6_MTASE"/>
    <property type="match status" value="1"/>
</dbReference>
<dbReference type="GO" id="GO:0032259">
    <property type="term" value="P:methylation"/>
    <property type="evidence" value="ECO:0007669"/>
    <property type="project" value="UniProtKB-KW"/>
</dbReference>
<gene>
    <name evidence="10" type="ORF">LCGC14_0487840</name>
</gene>
<evidence type="ECO:0000256" key="1">
    <source>
        <dbReference type="ARBA" id="ARBA00011900"/>
    </source>
</evidence>
<keyword evidence="5" id="KW-0680">Restriction system</keyword>
<evidence type="ECO:0000256" key="4">
    <source>
        <dbReference type="ARBA" id="ARBA00022691"/>
    </source>
</evidence>
<dbReference type="PANTHER" id="PTHR33841:SF1">
    <property type="entry name" value="DNA METHYLTRANSFERASE A"/>
    <property type="match status" value="1"/>
</dbReference>
<evidence type="ECO:0000256" key="7">
    <source>
        <dbReference type="ARBA" id="ARBA00047942"/>
    </source>
</evidence>
<dbReference type="PRINTS" id="PR00507">
    <property type="entry name" value="N12N6MTFRASE"/>
</dbReference>
<feature type="domain" description="Type II methyltransferase M.TaqI-like" evidence="8">
    <location>
        <begin position="135"/>
        <end position="303"/>
    </location>
</feature>
<sequence length="694" mass="81781">MENSSIHTFFEKIDKNINDFEIEKISKKNKTKNNGVIYTPKQIVDYIVSNIFRIHFDEYHDLPKLDQIKALKRFLTNNPNLRNNLNNKIRRIKILDPACGSGRFLVAIADLLYEINRVLHPHIRDYEIRKIIIQNNLYGVEIEKQAYNISKLRLFSWLFSTDKSHLKFLPPNPNDLEVEEIPKYIEQSEVKFNLYNVDFLIDFNSEDFDLVIGNPPYIENKKLKNIEYKKRLVNRYKYAYRLFDISIIFLERALELLKRKNGSLSMIIPNKILAADYGIKIRKFLVENTELKEIVDISSLPVFGKTATYPIILSLKYTTPEHTNSINIRRYDKMIDLTRNNKEKLNILPQKLIHKIPAFVFPIKGNINLINNIYKIFKPFSEVVKDLKIIYRPFGFINWAKNLNAVSKDCSSDEDLVLLGTGNVGKYYINFEKPIKIAGKTLNISYFKFQEDLSKYWEDLKSKKLIFREIAKEMTWVYDSGIYANLTGLYFVRIPSFNQNKLFSLLAIMNSNIMDKIFKILFSSLHLAGGYLRFNGSFIKRLPIPDSFPFSISIIGKILQILTQLKFDLDCENLNLKLEEFNFKKKYKQEIVNLISFFSNLNNALVKLMYLDEYFLKSNIDYSVVREFLFSKFTIEISFKYLLPRFNVLKYESFQLNELESVLVAIKKFYNLIISDKVLVNQFNDILFKDCFHL</sequence>
<evidence type="ECO:0000256" key="3">
    <source>
        <dbReference type="ARBA" id="ARBA00022679"/>
    </source>
</evidence>
<name>A0A0F9UUG4_9ZZZZ</name>
<dbReference type="Gene3D" id="3.40.50.150">
    <property type="entry name" value="Vaccinia Virus protein VP39"/>
    <property type="match status" value="1"/>
</dbReference>
<reference evidence="10" key="1">
    <citation type="journal article" date="2015" name="Nature">
        <title>Complex archaea that bridge the gap between prokaryotes and eukaryotes.</title>
        <authorList>
            <person name="Spang A."/>
            <person name="Saw J.H."/>
            <person name="Jorgensen S.L."/>
            <person name="Zaremba-Niedzwiedzka K."/>
            <person name="Martijn J."/>
            <person name="Lind A.E."/>
            <person name="van Eijk R."/>
            <person name="Schleper C."/>
            <person name="Guy L."/>
            <person name="Ettema T.J."/>
        </authorList>
    </citation>
    <scope>NUCLEOTIDE SEQUENCE</scope>
</reference>
<dbReference type="InterPro" id="IPR011639">
    <property type="entry name" value="MethylTrfase_TaqI-like_dom"/>
</dbReference>
<evidence type="ECO:0000313" key="10">
    <source>
        <dbReference type="EMBL" id="KKN64796.1"/>
    </source>
</evidence>
<evidence type="ECO:0000259" key="8">
    <source>
        <dbReference type="Pfam" id="PF07669"/>
    </source>
</evidence>
<dbReference type="InterPro" id="IPR050953">
    <property type="entry name" value="N4_N6_ade-DNA_methylase"/>
</dbReference>
<accession>A0A0F9UUG4</accession>
<dbReference type="PANTHER" id="PTHR33841">
    <property type="entry name" value="DNA METHYLTRANSFERASE YEEA-RELATED"/>
    <property type="match status" value="1"/>
</dbReference>
<evidence type="ECO:0000256" key="6">
    <source>
        <dbReference type="ARBA" id="ARBA00023125"/>
    </source>
</evidence>
<dbReference type="SUPFAM" id="SSF53335">
    <property type="entry name" value="S-adenosyl-L-methionine-dependent methyltransferases"/>
    <property type="match status" value="1"/>
</dbReference>
<dbReference type="GO" id="GO:0009007">
    <property type="term" value="F:site-specific DNA-methyltransferase (adenine-specific) activity"/>
    <property type="evidence" value="ECO:0007669"/>
    <property type="project" value="UniProtKB-EC"/>
</dbReference>
<keyword evidence="6" id="KW-0238">DNA-binding</keyword>
<keyword evidence="3" id="KW-0808">Transferase</keyword>
<dbReference type="Pfam" id="PF12950">
    <property type="entry name" value="TaqI_C"/>
    <property type="match status" value="1"/>
</dbReference>
<dbReference type="EMBL" id="LAZR01000543">
    <property type="protein sequence ID" value="KKN64796.1"/>
    <property type="molecule type" value="Genomic_DNA"/>
</dbReference>
<dbReference type="InterPro" id="IPR002052">
    <property type="entry name" value="DNA_methylase_N6_adenine_CS"/>
</dbReference>
<dbReference type="EC" id="2.1.1.72" evidence="1"/>
<dbReference type="Pfam" id="PF07669">
    <property type="entry name" value="Eco57I"/>
    <property type="match status" value="1"/>
</dbReference>
<evidence type="ECO:0000256" key="2">
    <source>
        <dbReference type="ARBA" id="ARBA00022603"/>
    </source>
</evidence>
<evidence type="ECO:0000259" key="9">
    <source>
        <dbReference type="Pfam" id="PF12950"/>
    </source>
</evidence>
<comment type="catalytic activity">
    <reaction evidence="7">
        <text>a 2'-deoxyadenosine in DNA + S-adenosyl-L-methionine = an N(6)-methyl-2'-deoxyadenosine in DNA + S-adenosyl-L-homocysteine + H(+)</text>
        <dbReference type="Rhea" id="RHEA:15197"/>
        <dbReference type="Rhea" id="RHEA-COMP:12418"/>
        <dbReference type="Rhea" id="RHEA-COMP:12419"/>
        <dbReference type="ChEBI" id="CHEBI:15378"/>
        <dbReference type="ChEBI" id="CHEBI:57856"/>
        <dbReference type="ChEBI" id="CHEBI:59789"/>
        <dbReference type="ChEBI" id="CHEBI:90615"/>
        <dbReference type="ChEBI" id="CHEBI:90616"/>
        <dbReference type="EC" id="2.1.1.72"/>
    </reaction>
</comment>
<proteinExistence type="predicted"/>
<keyword evidence="4" id="KW-0949">S-adenosyl-L-methionine</keyword>
<dbReference type="InterPro" id="IPR025931">
    <property type="entry name" value="TaqI_C"/>
</dbReference>
<keyword evidence="2" id="KW-0489">Methyltransferase</keyword>
<dbReference type="AlphaFoldDB" id="A0A0F9UUG4"/>
<comment type="caution">
    <text evidence="10">The sequence shown here is derived from an EMBL/GenBank/DDBJ whole genome shotgun (WGS) entry which is preliminary data.</text>
</comment>
<evidence type="ECO:0000256" key="5">
    <source>
        <dbReference type="ARBA" id="ARBA00022747"/>
    </source>
</evidence>
<dbReference type="GO" id="GO:0009307">
    <property type="term" value="P:DNA restriction-modification system"/>
    <property type="evidence" value="ECO:0007669"/>
    <property type="project" value="UniProtKB-KW"/>
</dbReference>
<feature type="domain" description="TaqI-like C-terminal specificity" evidence="9">
    <location>
        <begin position="425"/>
        <end position="544"/>
    </location>
</feature>
<protein>
    <recommendedName>
        <fullName evidence="1">site-specific DNA-methyltransferase (adenine-specific)</fullName>
        <ecNumber evidence="1">2.1.1.72</ecNumber>
    </recommendedName>
</protein>
<organism evidence="10">
    <name type="scientific">marine sediment metagenome</name>
    <dbReference type="NCBI Taxonomy" id="412755"/>
    <lineage>
        <taxon>unclassified sequences</taxon>
        <taxon>metagenomes</taxon>
        <taxon>ecological metagenomes</taxon>
    </lineage>
</organism>
<dbReference type="InterPro" id="IPR029063">
    <property type="entry name" value="SAM-dependent_MTases_sf"/>
</dbReference>